<dbReference type="Proteomes" id="UP000005408">
    <property type="component" value="Unassembled WGS sequence"/>
</dbReference>
<dbReference type="Pfam" id="PF00856">
    <property type="entry name" value="SET"/>
    <property type="match status" value="1"/>
</dbReference>
<dbReference type="SMART" id="SM00317">
    <property type="entry name" value="SET"/>
    <property type="match status" value="1"/>
</dbReference>
<dbReference type="AlphaFoldDB" id="A0A8W8NXV7"/>
<dbReference type="InterPro" id="IPR001214">
    <property type="entry name" value="SET_dom"/>
</dbReference>
<dbReference type="GO" id="GO:0005700">
    <property type="term" value="C:polytene chromosome"/>
    <property type="evidence" value="ECO:0007669"/>
    <property type="project" value="TreeGrafter"/>
</dbReference>
<dbReference type="InterPro" id="IPR046341">
    <property type="entry name" value="SET_dom_sf"/>
</dbReference>
<evidence type="ECO:0000259" key="1">
    <source>
        <dbReference type="PROSITE" id="PS50280"/>
    </source>
</evidence>
<keyword evidence="3" id="KW-1185">Reference proteome</keyword>
<dbReference type="PANTHER" id="PTHR46167">
    <property type="entry name" value="N-LYSINE METHYLTRANSFERASE KMT5A"/>
    <property type="match status" value="1"/>
</dbReference>
<name>A0A8W8NXV7_MAGGI</name>
<feature type="domain" description="SET" evidence="1">
    <location>
        <begin position="42"/>
        <end position="165"/>
    </location>
</feature>
<dbReference type="GO" id="GO:0042799">
    <property type="term" value="F:histone H4K20 methyltransferase activity"/>
    <property type="evidence" value="ECO:0007669"/>
    <property type="project" value="TreeGrafter"/>
</dbReference>
<dbReference type="PROSITE" id="PS50280">
    <property type="entry name" value="SET"/>
    <property type="match status" value="1"/>
</dbReference>
<sequence length="193" mass="22595">MLKSFVDQNQCKGRTSTGLVASSEYDAKKEAEEFVREKKDKKCLRVRHIDDVIGKGVFALRDFSKGEFLLEYAGELLRFAEGRKRMKDYPLNLGSFIYLFSFKDKQFWVDGTYSKQKGKYVNDAAPKSKQNNSVMKILEVDGVPHLVLYASRKICKGEEIRYDYGEKNLPWRKKETKRDEIPKETKWKFNTLH</sequence>
<dbReference type="GO" id="GO:0005634">
    <property type="term" value="C:nucleus"/>
    <property type="evidence" value="ECO:0007669"/>
    <property type="project" value="TreeGrafter"/>
</dbReference>
<proteinExistence type="predicted"/>
<dbReference type="InterPro" id="IPR051760">
    <property type="entry name" value="KMT5A"/>
</dbReference>
<dbReference type="SUPFAM" id="SSF82199">
    <property type="entry name" value="SET domain"/>
    <property type="match status" value="1"/>
</dbReference>
<evidence type="ECO:0000313" key="2">
    <source>
        <dbReference type="EnsemblMetazoa" id="G8406.1:cds"/>
    </source>
</evidence>
<dbReference type="Gene3D" id="2.170.270.10">
    <property type="entry name" value="SET domain"/>
    <property type="match status" value="1"/>
</dbReference>
<protein>
    <recommendedName>
        <fullName evidence="1">SET domain-containing protein</fullName>
    </recommendedName>
</protein>
<reference evidence="2" key="1">
    <citation type="submission" date="2022-08" db="UniProtKB">
        <authorList>
            <consortium name="EnsemblMetazoa"/>
        </authorList>
    </citation>
    <scope>IDENTIFICATION</scope>
    <source>
        <strain evidence="2">05x7-T-G4-1.051#20</strain>
    </source>
</reference>
<organism evidence="2 3">
    <name type="scientific">Magallana gigas</name>
    <name type="common">Pacific oyster</name>
    <name type="synonym">Crassostrea gigas</name>
    <dbReference type="NCBI Taxonomy" id="29159"/>
    <lineage>
        <taxon>Eukaryota</taxon>
        <taxon>Metazoa</taxon>
        <taxon>Spiralia</taxon>
        <taxon>Lophotrochozoa</taxon>
        <taxon>Mollusca</taxon>
        <taxon>Bivalvia</taxon>
        <taxon>Autobranchia</taxon>
        <taxon>Pteriomorphia</taxon>
        <taxon>Ostreida</taxon>
        <taxon>Ostreoidea</taxon>
        <taxon>Ostreidae</taxon>
        <taxon>Magallana</taxon>
    </lineage>
</organism>
<dbReference type="GO" id="GO:0043516">
    <property type="term" value="P:regulation of DNA damage response, signal transduction by p53 class mediator"/>
    <property type="evidence" value="ECO:0007669"/>
    <property type="project" value="TreeGrafter"/>
</dbReference>
<dbReference type="EnsemblMetazoa" id="G8406.1">
    <property type="protein sequence ID" value="G8406.1:cds"/>
    <property type="gene ID" value="G8406"/>
</dbReference>
<dbReference type="PANTHER" id="PTHR46167:SF1">
    <property type="entry name" value="N-LYSINE METHYLTRANSFERASE KMT5A"/>
    <property type="match status" value="1"/>
</dbReference>
<accession>A0A8W8NXV7</accession>
<dbReference type="GO" id="GO:0006357">
    <property type="term" value="P:regulation of transcription by RNA polymerase II"/>
    <property type="evidence" value="ECO:0007669"/>
    <property type="project" value="TreeGrafter"/>
</dbReference>
<evidence type="ECO:0000313" key="3">
    <source>
        <dbReference type="Proteomes" id="UP000005408"/>
    </source>
</evidence>